<dbReference type="EMBL" id="JAHRHY010000002">
    <property type="protein sequence ID" value="KAG9071338.1"/>
    <property type="molecule type" value="Genomic_DNA"/>
</dbReference>
<feature type="domain" description="Fungal lipase-type" evidence="3">
    <location>
        <begin position="328"/>
        <end position="432"/>
    </location>
</feature>
<protein>
    <recommendedName>
        <fullName evidence="3">Fungal lipase-type domain-containing protein</fullName>
    </recommendedName>
</protein>
<accession>A0A9P7Y3X9</accession>
<gene>
    <name evidence="4" type="ORF">KI688_005549</name>
</gene>
<dbReference type="Proteomes" id="UP000707451">
    <property type="component" value="Unassembled WGS sequence"/>
</dbReference>
<keyword evidence="5" id="KW-1185">Reference proteome</keyword>
<evidence type="ECO:0000313" key="5">
    <source>
        <dbReference type="Proteomes" id="UP000707451"/>
    </source>
</evidence>
<reference evidence="4" key="1">
    <citation type="submission" date="2021-06" db="EMBL/GenBank/DDBJ databases">
        <title>Genome Sequence of Mortierella hyaline Strain SCG-10, a Cold-Adapted, Nitrate-Reducing Fungus Isolated from Soil in Minnesota, USA.</title>
        <authorList>
            <person name="Aldossari N."/>
        </authorList>
    </citation>
    <scope>NUCLEOTIDE SEQUENCE</scope>
    <source>
        <strain evidence="4">SCG-10</strain>
    </source>
</reference>
<dbReference type="PANTHER" id="PTHR45856:SF24">
    <property type="entry name" value="FUNGAL LIPASE-LIKE DOMAIN-CONTAINING PROTEIN"/>
    <property type="match status" value="1"/>
</dbReference>
<evidence type="ECO:0000259" key="3">
    <source>
        <dbReference type="Pfam" id="PF01764"/>
    </source>
</evidence>
<evidence type="ECO:0000313" key="4">
    <source>
        <dbReference type="EMBL" id="KAG9071338.1"/>
    </source>
</evidence>
<name>A0A9P7Y3X9_9FUNG</name>
<keyword evidence="2" id="KW-0812">Transmembrane</keyword>
<feature type="region of interest" description="Disordered" evidence="1">
    <location>
        <begin position="1"/>
        <end position="124"/>
    </location>
</feature>
<proteinExistence type="predicted"/>
<dbReference type="AlphaFoldDB" id="A0A9P7Y3X9"/>
<dbReference type="GO" id="GO:0006629">
    <property type="term" value="P:lipid metabolic process"/>
    <property type="evidence" value="ECO:0007669"/>
    <property type="project" value="InterPro"/>
</dbReference>
<comment type="caution">
    <text evidence="4">The sequence shown here is derived from an EMBL/GenBank/DDBJ whole genome shotgun (WGS) entry which is preliminary data.</text>
</comment>
<dbReference type="InterPro" id="IPR002921">
    <property type="entry name" value="Fungal_lipase-type"/>
</dbReference>
<dbReference type="InterPro" id="IPR051218">
    <property type="entry name" value="Sec_MonoDiacylglyc_Lipase"/>
</dbReference>
<keyword evidence="2" id="KW-1133">Transmembrane helix</keyword>
<feature type="transmembrane region" description="Helical" evidence="2">
    <location>
        <begin position="162"/>
        <end position="191"/>
    </location>
</feature>
<feature type="domain" description="Fungal lipase-type" evidence="3">
    <location>
        <begin position="504"/>
        <end position="556"/>
    </location>
</feature>
<feature type="region of interest" description="Disordered" evidence="1">
    <location>
        <begin position="449"/>
        <end position="479"/>
    </location>
</feature>
<dbReference type="OrthoDB" id="426718at2759"/>
<organism evidence="4 5">
    <name type="scientific">Linnemannia hyalina</name>
    <dbReference type="NCBI Taxonomy" id="64524"/>
    <lineage>
        <taxon>Eukaryota</taxon>
        <taxon>Fungi</taxon>
        <taxon>Fungi incertae sedis</taxon>
        <taxon>Mucoromycota</taxon>
        <taxon>Mortierellomycotina</taxon>
        <taxon>Mortierellomycetes</taxon>
        <taxon>Mortierellales</taxon>
        <taxon>Mortierellaceae</taxon>
        <taxon>Linnemannia</taxon>
    </lineage>
</organism>
<evidence type="ECO:0000256" key="1">
    <source>
        <dbReference type="SAM" id="MobiDB-lite"/>
    </source>
</evidence>
<dbReference type="InterPro" id="IPR029058">
    <property type="entry name" value="AB_hydrolase_fold"/>
</dbReference>
<dbReference type="PANTHER" id="PTHR45856">
    <property type="entry name" value="ALPHA/BETA-HYDROLASES SUPERFAMILY PROTEIN"/>
    <property type="match status" value="1"/>
</dbReference>
<keyword evidence="2" id="KW-0472">Membrane</keyword>
<dbReference type="SUPFAM" id="SSF53474">
    <property type="entry name" value="alpha/beta-Hydrolases"/>
    <property type="match status" value="1"/>
</dbReference>
<sequence>MTQDEPTTNHDHDTSLPSRGVNLATHGNTFPFDASAQEARKLKIAQRQQAAPLKPPVNPRHLDEFTVRHKGQPCPVDRICISDHHHPYPQEQGEKDRDDHKTSPQEPTSSDPPKKSPTKRLKEPVSIRPKSLKNFLTDGLCLYISNLKNPDQIPGTDWFSRLYAMVLLPVLVVSMAIVQGGIGLLVVLVNYTEVGKKAYKQFFNNEIALFDDYDYIDPEGTDEAIRQLASRTPHPKTRFSYNIANLLLIMSSMAYQRDEKLVAEASKLLLNLTTDKQRDLAAQLLQDSEKDIDEKSSREFGMRFMGISELKTLGGPFAGLFYDDDSIVLVFKGTSVLAFNEYLIDVTIQRVDASEYLYGEVHKGFYECLFPDAKPEMYNNQTYDRTNPFNTIMETIFEVAKAAKERTGKPVNLWLTGHSLGGALAALVMARLQMPLQGDDPLLRKADDEGEDEYDERGHRVHKSRMASADADGAYGTEGDDGKRTVLAGMLAKYSDDPELIVLRDCYSVASPKIGDSTFANEFAKHQLDFCQASPYKSVYWRVVANEDIIPRIPPAISVGPTSDRKFPPPCIHCFKTPQEWLMEEQDEDQQQGVHPGSHTVKELPPKHLHSLLDYQHVGQLVKVFNAKRVPVVRPSVFEADLSQGVLRTKEEMLVLLNKLGKVAEVWRSQSEQARVEYERTHPGGVIAPSDQNQEQQQKSKKGKLNTPTDLDAEATIVLERIKAAQQITDDVAKAQELYDIDELSRLRQPGLLESLILMVPSLLSHAPATYQRDLVRGRFYFKSFPGVLFETRVLGWLDEAEKEREVEELRIRAGDSGHVSGDDDGEVVEGGVATGQLVDI</sequence>
<dbReference type="Pfam" id="PF01764">
    <property type="entry name" value="Lipase_3"/>
    <property type="match status" value="2"/>
</dbReference>
<feature type="compositionally biased region" description="Basic and acidic residues" evidence="1">
    <location>
        <begin position="80"/>
        <end position="103"/>
    </location>
</feature>
<dbReference type="Gene3D" id="3.40.50.1820">
    <property type="entry name" value="alpha/beta hydrolase"/>
    <property type="match status" value="1"/>
</dbReference>
<feature type="region of interest" description="Disordered" evidence="1">
    <location>
        <begin position="683"/>
        <end position="708"/>
    </location>
</feature>
<evidence type="ECO:0000256" key="2">
    <source>
        <dbReference type="SAM" id="Phobius"/>
    </source>
</evidence>